<keyword evidence="5" id="KW-1185">Reference proteome</keyword>
<dbReference type="Gene3D" id="3.60.15.10">
    <property type="entry name" value="Ribonuclease Z/Hydroxyacylglutathione hydrolase-like"/>
    <property type="match status" value="1"/>
</dbReference>
<dbReference type="Pfam" id="PF12706">
    <property type="entry name" value="Lactamase_B_2"/>
    <property type="match status" value="1"/>
</dbReference>
<evidence type="ECO:0000313" key="4">
    <source>
        <dbReference type="EMBL" id="GHO93279.1"/>
    </source>
</evidence>
<dbReference type="InterPro" id="IPR050114">
    <property type="entry name" value="UPF0173_UPF0282_UlaG_hydrolase"/>
</dbReference>
<sequence>MAQLNGAQITWLGHATFKVTTPQNKVILIDPWIEGNPKSPAEAKQLDKVDLILVTHGHSDHINDVVPTAKKYHSQVLAIVETATWIGSQGVENVVGFNIGGSVNVQGITVSMTQAFHSSGIDGSDQTVYGGDPVGFVIELENGLKLYHAGDTCAFGDMQLIRELYAPDIAMLPIGDFYTMGPKGAALATRLLGVQHVIPMHYGTFPILIGTPAQLKDELRKLGLESVEVIEMTPGQTIK</sequence>
<dbReference type="Proteomes" id="UP000597444">
    <property type="component" value="Unassembled WGS sequence"/>
</dbReference>
<organism evidence="4 5">
    <name type="scientific">Reticulibacter mediterranei</name>
    <dbReference type="NCBI Taxonomy" id="2778369"/>
    <lineage>
        <taxon>Bacteria</taxon>
        <taxon>Bacillati</taxon>
        <taxon>Chloroflexota</taxon>
        <taxon>Ktedonobacteria</taxon>
        <taxon>Ktedonobacterales</taxon>
        <taxon>Reticulibacteraceae</taxon>
        <taxon>Reticulibacter</taxon>
    </lineage>
</organism>
<dbReference type="AlphaFoldDB" id="A0A8J3MZM8"/>
<dbReference type="NCBIfam" id="NF001911">
    <property type="entry name" value="PRK00685.1"/>
    <property type="match status" value="1"/>
</dbReference>
<comment type="similarity">
    <text evidence="2">Belongs to the UPF0173 family.</text>
</comment>
<accession>A0A8J3MZM8</accession>
<dbReference type="EMBL" id="BNJK01000001">
    <property type="protein sequence ID" value="GHO93279.1"/>
    <property type="molecule type" value="Genomic_DNA"/>
</dbReference>
<dbReference type="InterPro" id="IPR022877">
    <property type="entry name" value="UPF0173"/>
</dbReference>
<reference evidence="4" key="1">
    <citation type="submission" date="2020-10" db="EMBL/GenBank/DDBJ databases">
        <title>Taxonomic study of unclassified bacteria belonging to the class Ktedonobacteria.</title>
        <authorList>
            <person name="Yabe S."/>
            <person name="Wang C.M."/>
            <person name="Zheng Y."/>
            <person name="Sakai Y."/>
            <person name="Cavaletti L."/>
            <person name="Monciardini P."/>
            <person name="Donadio S."/>
        </authorList>
    </citation>
    <scope>NUCLEOTIDE SEQUENCE</scope>
    <source>
        <strain evidence="4">ID150040</strain>
    </source>
</reference>
<evidence type="ECO:0000256" key="2">
    <source>
        <dbReference type="HAMAP-Rule" id="MF_00457"/>
    </source>
</evidence>
<proteinExistence type="inferred from homology"/>
<keyword evidence="1 2" id="KW-0378">Hydrolase</keyword>
<evidence type="ECO:0000313" key="5">
    <source>
        <dbReference type="Proteomes" id="UP000597444"/>
    </source>
</evidence>
<dbReference type="InterPro" id="IPR001279">
    <property type="entry name" value="Metallo-B-lactamas"/>
</dbReference>
<evidence type="ECO:0000259" key="3">
    <source>
        <dbReference type="SMART" id="SM00849"/>
    </source>
</evidence>
<dbReference type="HAMAP" id="MF_00457">
    <property type="entry name" value="UPF0173"/>
    <property type="match status" value="1"/>
</dbReference>
<dbReference type="PANTHER" id="PTHR43546:SF3">
    <property type="entry name" value="UPF0173 METAL-DEPENDENT HYDROLASE MJ1163"/>
    <property type="match status" value="1"/>
</dbReference>
<dbReference type="GO" id="GO:0016787">
    <property type="term" value="F:hydrolase activity"/>
    <property type="evidence" value="ECO:0007669"/>
    <property type="project" value="UniProtKB-UniRule"/>
</dbReference>
<name>A0A8J3MZM8_9CHLR</name>
<dbReference type="PANTHER" id="PTHR43546">
    <property type="entry name" value="UPF0173 METAL-DEPENDENT HYDROLASE MJ1163-RELATED"/>
    <property type="match status" value="1"/>
</dbReference>
<protein>
    <recommendedName>
        <fullName evidence="2">UPF0173 metal-dependent hydrolase KSF_033270</fullName>
    </recommendedName>
</protein>
<dbReference type="SMART" id="SM00849">
    <property type="entry name" value="Lactamase_B"/>
    <property type="match status" value="1"/>
</dbReference>
<comment type="caution">
    <text evidence="4">The sequence shown here is derived from an EMBL/GenBank/DDBJ whole genome shotgun (WGS) entry which is preliminary data.</text>
</comment>
<evidence type="ECO:0000256" key="1">
    <source>
        <dbReference type="ARBA" id="ARBA00022801"/>
    </source>
</evidence>
<dbReference type="SUPFAM" id="SSF56281">
    <property type="entry name" value="Metallo-hydrolase/oxidoreductase"/>
    <property type="match status" value="1"/>
</dbReference>
<dbReference type="RefSeq" id="WP_220204070.1">
    <property type="nucleotide sequence ID" value="NZ_BNJK01000001.1"/>
</dbReference>
<gene>
    <name evidence="4" type="ORF">KSF_033270</name>
</gene>
<dbReference type="InterPro" id="IPR036866">
    <property type="entry name" value="RibonucZ/Hydroxyglut_hydro"/>
</dbReference>
<feature type="domain" description="Metallo-beta-lactamase" evidence="3">
    <location>
        <begin position="13"/>
        <end position="201"/>
    </location>
</feature>